<sequence length="492" mass="55420">MNKITEAISHKVDNNPKKQARMSQSKSISPTKEDCRSDSYILPSKTYEENLPRPVIDNKAPANCECKLPNEIPLYDMTTLAKRRNQVLPPPIETSSSVQKSKKSTTGKNYHPLETPFSDGEHSLLQENVGSGISSSHYGSSGNTKDTFHSEESGRQVNEAIASMYNSWANIQTPQKTEFPQRQQSLAQRPRPSEITVDNTSWHCISSPVPINPSPHPAPREATQNPNFMLSPSSQFSPLPLYFRGQSFPNTKMGGKTMIGCNGWLESTERTFEDGKKPQSKRMAFIESIKRMAKDVTAELNPSFRRTNLAPSGFTSPQVAISLNAREQSLLYCELEFHLTSSLNDYLIAEFEKGHLIPDNLKKISDFWLQHGRPRVISFRYDLETQLELIALHLNEFNFYGRRQSNPSEISGLLHAMKINARAMRVRTFCQPDSVIAKQLIDSQSLFNLLDVSHAQQLALAEIAHFFKMVIERELADREKPARDDAGSSIHG</sequence>
<accession>A0A7U3PZU6</accession>
<evidence type="ECO:0000256" key="1">
    <source>
        <dbReference type="SAM" id="MobiDB-lite"/>
    </source>
</evidence>
<reference evidence="2 3" key="1">
    <citation type="journal article" date="2018" name="PLoS Genet.">
        <title>Repeat elements organise 3D genome structure and mediate transcription in the filamentous fungus Epichloe festucae.</title>
        <authorList>
            <person name="Winter D.J."/>
            <person name="Ganley A.R.D."/>
            <person name="Young C.A."/>
            <person name="Liachko I."/>
            <person name="Schardl C.L."/>
            <person name="Dupont P.Y."/>
            <person name="Berry D."/>
            <person name="Ram A."/>
            <person name="Scott B."/>
            <person name="Cox M.P."/>
        </authorList>
    </citation>
    <scope>NUCLEOTIDE SEQUENCE [LARGE SCALE GENOMIC DNA]</scope>
    <source>
        <strain evidence="2 3">Fl1</strain>
    </source>
</reference>
<name>A0A7U3PZU6_EPIFF</name>
<feature type="compositionally biased region" description="Polar residues" evidence="1">
    <location>
        <begin position="175"/>
        <end position="187"/>
    </location>
</feature>
<evidence type="ECO:0000313" key="2">
    <source>
        <dbReference type="EMBL" id="QPH10184.1"/>
    </source>
</evidence>
<feature type="region of interest" description="Disordered" evidence="1">
    <location>
        <begin position="175"/>
        <end position="204"/>
    </location>
</feature>
<dbReference type="EMBL" id="CP031389">
    <property type="protein sequence ID" value="QPH10184.1"/>
    <property type="molecule type" value="Genomic_DNA"/>
</dbReference>
<gene>
    <name evidence="2" type="ORF">C2857_001376</name>
</gene>
<feature type="compositionally biased region" description="Low complexity" evidence="1">
    <location>
        <begin position="130"/>
        <end position="142"/>
    </location>
</feature>
<protein>
    <submittedName>
        <fullName evidence="2">Uncharacterized protein</fullName>
    </submittedName>
</protein>
<proteinExistence type="predicted"/>
<organism evidence="2 3">
    <name type="scientific">Epichloe festucae (strain Fl1)</name>
    <dbReference type="NCBI Taxonomy" id="877507"/>
    <lineage>
        <taxon>Eukaryota</taxon>
        <taxon>Fungi</taxon>
        <taxon>Dikarya</taxon>
        <taxon>Ascomycota</taxon>
        <taxon>Pezizomycotina</taxon>
        <taxon>Sordariomycetes</taxon>
        <taxon>Hypocreomycetidae</taxon>
        <taxon>Hypocreales</taxon>
        <taxon>Clavicipitaceae</taxon>
        <taxon>Epichloe</taxon>
    </lineage>
</organism>
<keyword evidence="3" id="KW-1185">Reference proteome</keyword>
<dbReference type="OrthoDB" id="5229017at2759"/>
<evidence type="ECO:0000313" key="3">
    <source>
        <dbReference type="Proteomes" id="UP000594364"/>
    </source>
</evidence>
<feature type="region of interest" description="Disordered" evidence="1">
    <location>
        <begin position="88"/>
        <end position="154"/>
    </location>
</feature>
<dbReference type="AlphaFoldDB" id="A0A7U3PZU6"/>
<feature type="compositionally biased region" description="Polar residues" evidence="1">
    <location>
        <begin position="21"/>
        <end position="30"/>
    </location>
</feature>
<feature type="region of interest" description="Disordered" evidence="1">
    <location>
        <begin position="1"/>
        <end position="39"/>
    </location>
</feature>
<dbReference type="Proteomes" id="UP000594364">
    <property type="component" value="Chromosome 5"/>
</dbReference>